<sequence>MSKAKIDLANLDFSRTYSLKEFELINEQLKTRTLEVNGQPVNLFDLDKNGKLVPMPQATHCMEVTISTIVGELYIWNTQTRQNGDIKTSQGGFNFSVGGQRTIRAPDVSFTPKAVSRQLTELQRWTFQGQPFTPTFVVEVGDTQSSTSAFRELDDKFKREYFAVGTSVQLGWLIDPKNRRIWVYKRNQHGNVYRRERVWEDLEGGDVLPRFTLEVRMIEEAISQESSETSSENEELQINCPECGATFSDRYTFTKHYTNEHARKLRNVGNTTNTGM</sequence>
<accession>A0ACA9JVP2</accession>
<organism evidence="1 2">
    <name type="scientific">Acaulospora colombiana</name>
    <dbReference type="NCBI Taxonomy" id="27376"/>
    <lineage>
        <taxon>Eukaryota</taxon>
        <taxon>Fungi</taxon>
        <taxon>Fungi incertae sedis</taxon>
        <taxon>Mucoromycota</taxon>
        <taxon>Glomeromycotina</taxon>
        <taxon>Glomeromycetes</taxon>
        <taxon>Diversisporales</taxon>
        <taxon>Acaulosporaceae</taxon>
        <taxon>Acaulospora</taxon>
    </lineage>
</organism>
<dbReference type="EMBL" id="CAJVPT010000083">
    <property type="protein sequence ID" value="CAG8438676.1"/>
    <property type="molecule type" value="Genomic_DNA"/>
</dbReference>
<evidence type="ECO:0000313" key="1">
    <source>
        <dbReference type="EMBL" id="CAG8438676.1"/>
    </source>
</evidence>
<proteinExistence type="predicted"/>
<name>A0ACA9JVP2_9GLOM</name>
<reference evidence="1" key="1">
    <citation type="submission" date="2021-06" db="EMBL/GenBank/DDBJ databases">
        <authorList>
            <person name="Kallberg Y."/>
            <person name="Tangrot J."/>
            <person name="Rosling A."/>
        </authorList>
    </citation>
    <scope>NUCLEOTIDE SEQUENCE</scope>
    <source>
        <strain evidence="1">CL356</strain>
    </source>
</reference>
<protein>
    <submittedName>
        <fullName evidence="1">14055_t:CDS:1</fullName>
    </submittedName>
</protein>
<dbReference type="Proteomes" id="UP000789525">
    <property type="component" value="Unassembled WGS sequence"/>
</dbReference>
<gene>
    <name evidence="1" type="ORF">ACOLOM_LOCUS90</name>
</gene>
<keyword evidence="2" id="KW-1185">Reference proteome</keyword>
<comment type="caution">
    <text evidence="1">The sequence shown here is derived from an EMBL/GenBank/DDBJ whole genome shotgun (WGS) entry which is preliminary data.</text>
</comment>
<evidence type="ECO:0000313" key="2">
    <source>
        <dbReference type="Proteomes" id="UP000789525"/>
    </source>
</evidence>